<dbReference type="Proteomes" id="UP000013520">
    <property type="component" value="Chromosome"/>
</dbReference>
<gene>
    <name evidence="1" type="ORF">Desgi_4151</name>
</gene>
<dbReference type="KEGG" id="dgi:Desgi_4151"/>
<reference evidence="1 2" key="1">
    <citation type="submission" date="2012-01" db="EMBL/GenBank/DDBJ databases">
        <title>Complete sequence of Desulfotomaculum gibsoniae DSM 7213.</title>
        <authorList>
            <consortium name="US DOE Joint Genome Institute"/>
            <person name="Lucas S."/>
            <person name="Han J."/>
            <person name="Lapidus A."/>
            <person name="Cheng J.-F."/>
            <person name="Goodwin L."/>
            <person name="Pitluck S."/>
            <person name="Peters L."/>
            <person name="Ovchinnikova G."/>
            <person name="Teshima H."/>
            <person name="Detter J.C."/>
            <person name="Han C."/>
            <person name="Tapia R."/>
            <person name="Land M."/>
            <person name="Hauser L."/>
            <person name="Kyrpides N."/>
            <person name="Ivanova N."/>
            <person name="Pagani I."/>
            <person name="Parshina S."/>
            <person name="Plugge C."/>
            <person name="Muyzer G."/>
            <person name="Kuever J."/>
            <person name="Ivanova A."/>
            <person name="Nazina T."/>
            <person name="Klenk H.-P."/>
            <person name="Brambilla E."/>
            <person name="Spring S."/>
            <person name="Stams A.F."/>
            <person name="Woyke T."/>
        </authorList>
    </citation>
    <scope>NUCLEOTIDE SEQUENCE [LARGE SCALE GENOMIC DNA]</scope>
    <source>
        <strain evidence="1 2">DSM 7213</strain>
    </source>
</reference>
<organism evidence="1 2">
    <name type="scientific">Desulfoscipio gibsoniae DSM 7213</name>
    <dbReference type="NCBI Taxonomy" id="767817"/>
    <lineage>
        <taxon>Bacteria</taxon>
        <taxon>Bacillati</taxon>
        <taxon>Bacillota</taxon>
        <taxon>Clostridia</taxon>
        <taxon>Eubacteriales</taxon>
        <taxon>Desulfallaceae</taxon>
        <taxon>Desulfoscipio</taxon>
    </lineage>
</organism>
<keyword evidence="2" id="KW-1185">Reference proteome</keyword>
<proteinExistence type="predicted"/>
<sequence>MEPLPEEDAKKELLQRVASANYIPGSARERYAEALYREYVSKLNENGWIKDC</sequence>
<protein>
    <submittedName>
        <fullName evidence="1">Uncharacterized protein</fullName>
    </submittedName>
</protein>
<accession>R4KUV8</accession>
<dbReference type="AlphaFoldDB" id="R4KUV8"/>
<dbReference type="STRING" id="767817.Desgi_4151"/>
<evidence type="ECO:0000313" key="1">
    <source>
        <dbReference type="EMBL" id="AGL03406.1"/>
    </source>
</evidence>
<name>R4KUV8_9FIRM</name>
<evidence type="ECO:0000313" key="2">
    <source>
        <dbReference type="Proteomes" id="UP000013520"/>
    </source>
</evidence>
<dbReference type="EMBL" id="CP003273">
    <property type="protein sequence ID" value="AGL03406.1"/>
    <property type="molecule type" value="Genomic_DNA"/>
</dbReference>
<dbReference type="HOGENOM" id="CLU_3079137_0_0_9"/>